<reference evidence="5 6" key="1">
    <citation type="submission" date="2018-01" db="EMBL/GenBank/DDBJ databases">
        <title>The draft genome sequence of Cohaesibacter sp. H1304.</title>
        <authorList>
            <person name="Wang N.-N."/>
            <person name="Du Z.-J."/>
        </authorList>
    </citation>
    <scope>NUCLEOTIDE SEQUENCE [LARGE SCALE GENOMIC DNA]</scope>
    <source>
        <strain evidence="5 6">H1304</strain>
    </source>
</reference>
<evidence type="ECO:0000256" key="1">
    <source>
        <dbReference type="ARBA" id="ARBA00006464"/>
    </source>
</evidence>
<dbReference type="Proteomes" id="UP000234881">
    <property type="component" value="Unassembled WGS sequence"/>
</dbReference>
<keyword evidence="3" id="KW-0812">Transmembrane</keyword>
<keyword evidence="6" id="KW-1185">Reference proteome</keyword>
<dbReference type="PANTHER" id="PTHR30576">
    <property type="entry name" value="COLANIC BIOSYNTHESIS UDP-GLUCOSE LIPID CARRIER TRANSFERASE"/>
    <property type="match status" value="1"/>
</dbReference>
<evidence type="ECO:0000313" key="5">
    <source>
        <dbReference type="EMBL" id="PLW77065.1"/>
    </source>
</evidence>
<evidence type="ECO:0000256" key="2">
    <source>
        <dbReference type="ARBA" id="ARBA00023169"/>
    </source>
</evidence>
<organism evidence="5 6">
    <name type="scientific">Cohaesibacter celericrescens</name>
    <dbReference type="NCBI Taxonomy" id="2067669"/>
    <lineage>
        <taxon>Bacteria</taxon>
        <taxon>Pseudomonadati</taxon>
        <taxon>Pseudomonadota</taxon>
        <taxon>Alphaproteobacteria</taxon>
        <taxon>Hyphomicrobiales</taxon>
        <taxon>Cohaesibacteraceae</taxon>
    </lineage>
</organism>
<proteinExistence type="inferred from homology"/>
<dbReference type="AlphaFoldDB" id="A0A2N5XRH3"/>
<dbReference type="OrthoDB" id="9808602at2"/>
<dbReference type="EMBL" id="PKUQ01000022">
    <property type="protein sequence ID" value="PLW77065.1"/>
    <property type="molecule type" value="Genomic_DNA"/>
</dbReference>
<comment type="caution">
    <text evidence="5">The sequence shown here is derived from an EMBL/GenBank/DDBJ whole genome shotgun (WGS) entry which is preliminary data.</text>
</comment>
<keyword evidence="2" id="KW-0270">Exopolysaccharide synthesis</keyword>
<feature type="transmembrane region" description="Helical" evidence="3">
    <location>
        <begin position="12"/>
        <end position="34"/>
    </location>
</feature>
<evidence type="ECO:0000313" key="6">
    <source>
        <dbReference type="Proteomes" id="UP000234881"/>
    </source>
</evidence>
<evidence type="ECO:0000256" key="3">
    <source>
        <dbReference type="SAM" id="Phobius"/>
    </source>
</evidence>
<evidence type="ECO:0000259" key="4">
    <source>
        <dbReference type="Pfam" id="PF02397"/>
    </source>
</evidence>
<sequence length="200" mass="22742">MHLFLKRMLDVLGSAFALLVLSPFLLFVIIAIRWETPGSVFFVQERWGKDKSRIKVFKFRSMYAGKCDKSGVAQTKENDSRITKVGAILRKTNIDELPQLLNVLKGDMSLVGPRCHPIGMLAHGERYEDFVPYYHTRHLMKPGITGLAQVNGYRGPTTTFEQAFGRIDHDIEYIRNFSVWMDIGLVFKTVAVELRGGNGF</sequence>
<dbReference type="GO" id="GO:0016780">
    <property type="term" value="F:phosphotransferase activity, for other substituted phosphate groups"/>
    <property type="evidence" value="ECO:0007669"/>
    <property type="project" value="TreeGrafter"/>
</dbReference>
<gene>
    <name evidence="5" type="ORF">C0081_11285</name>
</gene>
<name>A0A2N5XRH3_9HYPH</name>
<accession>A0A2N5XRH3</accession>
<dbReference type="Pfam" id="PF02397">
    <property type="entry name" value="Bac_transf"/>
    <property type="match status" value="1"/>
</dbReference>
<keyword evidence="3" id="KW-0472">Membrane</keyword>
<feature type="domain" description="Bacterial sugar transferase" evidence="4">
    <location>
        <begin position="6"/>
        <end position="193"/>
    </location>
</feature>
<keyword evidence="3" id="KW-1133">Transmembrane helix</keyword>
<comment type="similarity">
    <text evidence="1">Belongs to the bacterial sugar transferase family.</text>
</comment>
<dbReference type="InterPro" id="IPR003362">
    <property type="entry name" value="Bact_transf"/>
</dbReference>
<dbReference type="PANTHER" id="PTHR30576:SF0">
    <property type="entry name" value="UNDECAPRENYL-PHOSPHATE N-ACETYLGALACTOSAMINYL 1-PHOSPHATE TRANSFERASE-RELATED"/>
    <property type="match status" value="1"/>
</dbReference>
<protein>
    <submittedName>
        <fullName evidence="5">Exopolysaccharide biosynthesis protein</fullName>
    </submittedName>
</protein>
<dbReference type="GO" id="GO:0000271">
    <property type="term" value="P:polysaccharide biosynthetic process"/>
    <property type="evidence" value="ECO:0007669"/>
    <property type="project" value="UniProtKB-KW"/>
</dbReference>